<gene>
    <name evidence="2" type="ORF">G5B05_03495</name>
</gene>
<organism evidence="2 3">
    <name type="scientific">Fusicatenibacter saccharivorans</name>
    <dbReference type="NCBI Taxonomy" id="1150298"/>
    <lineage>
        <taxon>Bacteria</taxon>
        <taxon>Bacillati</taxon>
        <taxon>Bacillota</taxon>
        <taxon>Clostridia</taxon>
        <taxon>Lachnospirales</taxon>
        <taxon>Lachnospiraceae</taxon>
        <taxon>Fusicatenibacter</taxon>
    </lineage>
</organism>
<comment type="caution">
    <text evidence="2">The sequence shown here is derived from an EMBL/GenBank/DDBJ whole genome shotgun (WGS) entry which is preliminary data.</text>
</comment>
<dbReference type="Proteomes" id="UP000768180">
    <property type="component" value="Unassembled WGS sequence"/>
</dbReference>
<keyword evidence="3" id="KW-1185">Reference proteome</keyword>
<dbReference type="RefSeq" id="WP_173829557.1">
    <property type="nucleotide sequence ID" value="NZ_JAAITQ010000004.1"/>
</dbReference>
<reference evidence="2 3" key="1">
    <citation type="journal article" date="2020" name="Cell Host Microbe">
        <title>Functional and Genomic Variation between Human-Derived Isolates of Lachnospiraceae Reveals Inter- and Intra-Species Diversity.</title>
        <authorList>
            <person name="Sorbara M.T."/>
            <person name="Littmann E.R."/>
            <person name="Fontana E."/>
            <person name="Moody T.U."/>
            <person name="Kohout C.E."/>
            <person name="Gjonbalaj M."/>
            <person name="Eaton V."/>
            <person name="Seok R."/>
            <person name="Leiner I.M."/>
            <person name="Pamer E.G."/>
        </authorList>
    </citation>
    <scope>NUCLEOTIDE SEQUENCE [LARGE SCALE GENOMIC DNA]</scope>
    <source>
        <strain evidence="2 3">MSK.14.54</strain>
    </source>
</reference>
<sequence length="389" mass="44248">MGEEDEQHPEPGGGSRTERTDLQPTNFVKPEESYTQLSLFPSAEEQRGSITAAEASKKYTMPAAFYLPETDLEVIIRSGGGQKDSRKRIYAKYTEGKSTDEIIAFLKKEYSQVGKGFELHGHPISVWFDENGMTAGYGMQAAESVVTTLSWDQIEKYIHAMITYGLYMDANEAALVDKTEMERVSYQIGYFLRDWIDDVPEELNSIEKIETLLSTHEGREQLESFLEDVDARISYGELKPKTVKSPGYLLSEIADLDRERIHFPLHDTVDVRQEDFITQDEIDYALCIGSGFADGKFRIYEYFMDLHNQKENADFLKKEYGIGGQSGALPGNSSSNSEHDAKGILLEKGSLLNPYTKVLLNWNVVEERICELIYADKYFSPQEKEEYKN</sequence>
<evidence type="ECO:0000256" key="1">
    <source>
        <dbReference type="SAM" id="MobiDB-lite"/>
    </source>
</evidence>
<evidence type="ECO:0000313" key="3">
    <source>
        <dbReference type="Proteomes" id="UP000768180"/>
    </source>
</evidence>
<dbReference type="EMBL" id="JAAITQ010000004">
    <property type="protein sequence ID" value="NSE15498.1"/>
    <property type="molecule type" value="Genomic_DNA"/>
</dbReference>
<accession>A0ABX2GCR9</accession>
<protein>
    <submittedName>
        <fullName evidence="2">Uncharacterized protein</fullName>
    </submittedName>
</protein>
<name>A0ABX2GCR9_9FIRM</name>
<evidence type="ECO:0000313" key="2">
    <source>
        <dbReference type="EMBL" id="NSE15498.1"/>
    </source>
</evidence>
<feature type="region of interest" description="Disordered" evidence="1">
    <location>
        <begin position="1"/>
        <end position="28"/>
    </location>
</feature>
<proteinExistence type="predicted"/>